<dbReference type="PROSITE" id="PS51257">
    <property type="entry name" value="PROKAR_LIPOPROTEIN"/>
    <property type="match status" value="1"/>
</dbReference>
<protein>
    <recommendedName>
        <fullName evidence="4">Outer membrane protein assembly factor BamE</fullName>
    </recommendedName>
</protein>
<organism evidence="6 7">
    <name type="scientific">Saccharobesus litoralis</name>
    <dbReference type="NCBI Taxonomy" id="2172099"/>
    <lineage>
        <taxon>Bacteria</taxon>
        <taxon>Pseudomonadati</taxon>
        <taxon>Pseudomonadota</taxon>
        <taxon>Gammaproteobacteria</taxon>
        <taxon>Alteromonadales</taxon>
        <taxon>Alteromonadaceae</taxon>
        <taxon>Saccharobesus</taxon>
    </lineage>
</organism>
<dbReference type="GO" id="GO:0030674">
    <property type="term" value="F:protein-macromolecule adaptor activity"/>
    <property type="evidence" value="ECO:0007669"/>
    <property type="project" value="TreeGrafter"/>
</dbReference>
<evidence type="ECO:0000313" key="7">
    <source>
        <dbReference type="Proteomes" id="UP000244441"/>
    </source>
</evidence>
<dbReference type="EMBL" id="CP026604">
    <property type="protein sequence ID" value="AWB67110.1"/>
    <property type="molecule type" value="Genomic_DNA"/>
</dbReference>
<dbReference type="KEGG" id="cate:C2869_12000"/>
<dbReference type="HAMAP" id="MF_00925">
    <property type="entry name" value="OM_assembly_BamE"/>
    <property type="match status" value="1"/>
</dbReference>
<keyword evidence="4" id="KW-0564">Palmitate</keyword>
<keyword evidence="4" id="KW-0449">Lipoprotein</keyword>
<keyword evidence="3 4" id="KW-0998">Cell outer membrane</keyword>
<dbReference type="GO" id="GO:1990063">
    <property type="term" value="C:Bam protein complex"/>
    <property type="evidence" value="ECO:0007669"/>
    <property type="project" value="TreeGrafter"/>
</dbReference>
<comment type="function">
    <text evidence="4">Part of the outer membrane protein assembly complex, which is involved in assembly and insertion of beta-barrel proteins into the outer membrane.</text>
</comment>
<dbReference type="AlphaFoldDB" id="A0A2S0VSN0"/>
<accession>A0A2S0VSN0</accession>
<evidence type="ECO:0000256" key="1">
    <source>
        <dbReference type="ARBA" id="ARBA00022729"/>
    </source>
</evidence>
<dbReference type="PANTHER" id="PTHR37482:SF1">
    <property type="entry name" value="OUTER MEMBRANE PROTEIN ASSEMBLY FACTOR BAME"/>
    <property type="match status" value="1"/>
</dbReference>
<reference evidence="6 7" key="1">
    <citation type="submission" date="2018-01" db="EMBL/GenBank/DDBJ databases">
        <title>Genome sequence of a Cantenovulum-like bacteria.</title>
        <authorList>
            <person name="Tan W.R."/>
            <person name="Lau N.-S."/>
            <person name="Go F."/>
            <person name="Amirul A.-A.A."/>
        </authorList>
    </citation>
    <scope>NUCLEOTIDE SEQUENCE [LARGE SCALE GENOMIC DNA]</scope>
    <source>
        <strain evidence="6 7">CCB-QB4</strain>
    </source>
</reference>
<feature type="domain" description="Outer membrane protein assembly factor BamE" evidence="5">
    <location>
        <begin position="29"/>
        <end position="96"/>
    </location>
</feature>
<dbReference type="PANTHER" id="PTHR37482">
    <property type="entry name" value="OUTER MEMBRANE PROTEIN ASSEMBLY FACTOR BAME"/>
    <property type="match status" value="1"/>
</dbReference>
<dbReference type="RefSeq" id="WP_108603159.1">
    <property type="nucleotide sequence ID" value="NZ_CP026604.1"/>
</dbReference>
<evidence type="ECO:0000256" key="4">
    <source>
        <dbReference type="HAMAP-Rule" id="MF_00925"/>
    </source>
</evidence>
<proteinExistence type="inferred from homology"/>
<dbReference type="Gene3D" id="3.30.1450.10">
    <property type="match status" value="1"/>
</dbReference>
<dbReference type="InterPro" id="IPR037873">
    <property type="entry name" value="BamE-like"/>
</dbReference>
<gene>
    <name evidence="4" type="primary">bamE</name>
    <name evidence="6" type="ORF">C2869_12000</name>
</gene>
<dbReference type="InterPro" id="IPR007450">
    <property type="entry name" value="BamE_dom"/>
</dbReference>
<evidence type="ECO:0000256" key="2">
    <source>
        <dbReference type="ARBA" id="ARBA00023136"/>
    </source>
</evidence>
<dbReference type="Pfam" id="PF04355">
    <property type="entry name" value="BamE"/>
    <property type="match status" value="1"/>
</dbReference>
<name>A0A2S0VSN0_9ALTE</name>
<comment type="subunit">
    <text evidence="4">Part of the Bam complex.</text>
</comment>
<keyword evidence="2 4" id="KW-0472">Membrane</keyword>
<evidence type="ECO:0000256" key="3">
    <source>
        <dbReference type="ARBA" id="ARBA00023237"/>
    </source>
</evidence>
<dbReference type="GO" id="GO:0043165">
    <property type="term" value="P:Gram-negative-bacterium-type cell outer membrane assembly"/>
    <property type="evidence" value="ECO:0007669"/>
    <property type="project" value="UniProtKB-UniRule"/>
</dbReference>
<comment type="subcellular location">
    <subcellularLocation>
        <location evidence="4">Cell outer membrane</location>
        <topology evidence="4">Lipid-anchor</topology>
    </subcellularLocation>
</comment>
<comment type="similarity">
    <text evidence="4">Belongs to the BamE family.</text>
</comment>
<keyword evidence="1 4" id="KW-0732">Signal</keyword>
<sequence>MNRNVKHFLIIAFAFFISACAYRINVLQGNFLDQDDVDKLRVEMTYEQVIYVLGRPVVQDAFNKDTWYYIYEVRYGKGGKKRLELVLNFEDGRLKTMTGDYKKPEEFEQPLSI</sequence>
<evidence type="ECO:0000259" key="5">
    <source>
        <dbReference type="Pfam" id="PF04355"/>
    </source>
</evidence>
<dbReference type="GO" id="GO:0051205">
    <property type="term" value="P:protein insertion into membrane"/>
    <property type="evidence" value="ECO:0007669"/>
    <property type="project" value="UniProtKB-UniRule"/>
</dbReference>
<evidence type="ECO:0000313" key="6">
    <source>
        <dbReference type="EMBL" id="AWB67110.1"/>
    </source>
</evidence>
<keyword evidence="7" id="KW-1185">Reference proteome</keyword>
<dbReference type="OrthoDB" id="9808250at2"/>
<dbReference type="Proteomes" id="UP000244441">
    <property type="component" value="Chromosome"/>
</dbReference>
<dbReference type="InterPro" id="IPR026592">
    <property type="entry name" value="BamE"/>
</dbReference>